<evidence type="ECO:0000313" key="4">
    <source>
        <dbReference type="EMBL" id="MCD2423671.1"/>
    </source>
</evidence>
<dbReference type="SUPFAM" id="SSF49785">
    <property type="entry name" value="Galactose-binding domain-like"/>
    <property type="match status" value="1"/>
</dbReference>
<dbReference type="Gene3D" id="1.50.10.10">
    <property type="match status" value="1"/>
</dbReference>
<evidence type="ECO:0000259" key="2">
    <source>
        <dbReference type="Pfam" id="PF17389"/>
    </source>
</evidence>
<gene>
    <name evidence="4" type="ORF">LQ567_12920</name>
</gene>
<organism evidence="4 5">
    <name type="scientific">Niabella pedocola</name>
    <dbReference type="NCBI Taxonomy" id="1752077"/>
    <lineage>
        <taxon>Bacteria</taxon>
        <taxon>Pseudomonadati</taxon>
        <taxon>Bacteroidota</taxon>
        <taxon>Chitinophagia</taxon>
        <taxon>Chitinophagales</taxon>
        <taxon>Chitinophagaceae</taxon>
        <taxon>Niabella</taxon>
    </lineage>
</organism>
<dbReference type="InterPro" id="IPR008979">
    <property type="entry name" value="Galactose-bd-like_sf"/>
</dbReference>
<comment type="caution">
    <text evidence="4">The sequence shown here is derived from an EMBL/GenBank/DDBJ whole genome shotgun (WGS) entry which is preliminary data.</text>
</comment>
<dbReference type="InterPro" id="IPR035396">
    <property type="entry name" value="Bac_rhamnosid6H"/>
</dbReference>
<reference evidence="4 5" key="1">
    <citation type="submission" date="2021-11" db="EMBL/GenBank/DDBJ databases">
        <title>Genomic of Niabella pedocola.</title>
        <authorList>
            <person name="Wu T."/>
        </authorList>
    </citation>
    <scope>NUCLEOTIDE SEQUENCE [LARGE SCALE GENOMIC DNA]</scope>
    <source>
        <strain evidence="4 5">JCM 31011</strain>
    </source>
</reference>
<dbReference type="Proteomes" id="UP001199816">
    <property type="component" value="Unassembled WGS sequence"/>
</dbReference>
<protein>
    <submittedName>
        <fullName evidence="4">Alpha-L-rhamnosidase N-terminal domain-containing protein</fullName>
    </submittedName>
</protein>
<dbReference type="SUPFAM" id="SSF48208">
    <property type="entry name" value="Six-hairpin glycosidases"/>
    <property type="match status" value="1"/>
</dbReference>
<feature type="domain" description="Bacterial alpha-L-rhamnosidase N-terminal" evidence="1">
    <location>
        <begin position="80"/>
        <end position="210"/>
    </location>
</feature>
<sequence length="792" mass="89846">MSRWTLLMLFLICCSRLQGQQDIACKASEQWRQHQWNAHWITVSQDAGSKYDYGIHRFRKAFSISAVPETFVINLSADPRYEFFVNGTRVCRGPARGSLYNWHYETIDIAQFLKKGQNLIAATVWNYGEWSPGAQISMYTGFIVQGESEQEAVANTDGTWKVSTDRSFSPSLVYLQDVGPGDIIQGETHPWNWNTADFDDAQWKNAEVKERGQPAGTGTQYLRALTPRSIPLMEAHLEGPMKIRRSEGIDVKGDFIPGKEALKIPPHSKVSILLDQEYLTNAYPALTVSKGARSKIAVTYSEAMYLDARNKGNRNEIDGKHINGFVDVFYPEGGSRRVYSPLWFRTFRYIQLDIETTTQELLLHSFDREFTGYPFKEKGRFSCNDPALQEIWKAGWRTARLCAGETYYDCPYYEQLQYTGDTRIQGLISLYVSGDDRLMRKAITDIASSVTPEGILLSRYPARYNQVIPPFSLYWINMLHDYWMYRDDKAFVASYLPILKSILNWFEHKIDPQTGLLGPLPHWNFVDWPVKWPWDDRKPLGGTPPAAIAGGSSILSLQLAYALADAAALLEVFNETALAAKYKKLQQSIGEAAMKQCFDQQRGLMADDRTHSRYSQHASIMGILSEAISRDQQQRVFEKLNSDTSLTPATVYYRFYLFRAMKKAGLADRYTSSLDIWKTMLKNGLTTFAEQPEPSRSDCHAWSASPNYDLLATVCGITPAAPGFRKVHIAPHLGTLKWVKAAMPHTNGEIRVFFEQRNGRLTGSITLPPNLYGVFEHKGVSRKLVPGTNVLN</sequence>
<evidence type="ECO:0000259" key="1">
    <source>
        <dbReference type="Pfam" id="PF08531"/>
    </source>
</evidence>
<feature type="domain" description="Alpha-L-rhamnosidase C-terminal" evidence="3">
    <location>
        <begin position="716"/>
        <end position="770"/>
    </location>
</feature>
<dbReference type="EMBL" id="JAJNEC010000005">
    <property type="protein sequence ID" value="MCD2423671.1"/>
    <property type="molecule type" value="Genomic_DNA"/>
</dbReference>
<dbReference type="InterPro" id="IPR012341">
    <property type="entry name" value="6hp_glycosidase-like_sf"/>
</dbReference>
<dbReference type="Pfam" id="PF17389">
    <property type="entry name" value="Bac_rhamnosid6H"/>
    <property type="match status" value="1"/>
</dbReference>
<dbReference type="InterPro" id="IPR013737">
    <property type="entry name" value="Bac_rhamnosid_N"/>
</dbReference>
<dbReference type="PANTHER" id="PTHR34987">
    <property type="entry name" value="C, PUTATIVE (AFU_ORTHOLOGUE AFUA_3G02880)-RELATED"/>
    <property type="match status" value="1"/>
</dbReference>
<dbReference type="InterPro" id="IPR035398">
    <property type="entry name" value="Bac_rhamnosid_C"/>
</dbReference>
<accession>A0ABS8PRG0</accession>
<proteinExistence type="predicted"/>
<feature type="domain" description="Alpha-L-rhamnosidase six-hairpin glycosidase" evidence="2">
    <location>
        <begin position="377"/>
        <end position="707"/>
    </location>
</feature>
<dbReference type="RefSeq" id="WP_231004932.1">
    <property type="nucleotide sequence ID" value="NZ_JAJNEC010000005.1"/>
</dbReference>
<evidence type="ECO:0000259" key="3">
    <source>
        <dbReference type="Pfam" id="PF17390"/>
    </source>
</evidence>
<dbReference type="Pfam" id="PF17390">
    <property type="entry name" value="Bac_rhamnosid_C"/>
    <property type="match status" value="1"/>
</dbReference>
<dbReference type="InterPro" id="IPR008928">
    <property type="entry name" value="6-hairpin_glycosidase_sf"/>
</dbReference>
<name>A0ABS8PRG0_9BACT</name>
<dbReference type="Pfam" id="PF08531">
    <property type="entry name" value="Bac_rhamnosid_N"/>
    <property type="match status" value="1"/>
</dbReference>
<evidence type="ECO:0000313" key="5">
    <source>
        <dbReference type="Proteomes" id="UP001199816"/>
    </source>
</evidence>
<keyword evidence="5" id="KW-1185">Reference proteome</keyword>
<dbReference type="Gene3D" id="2.60.420.10">
    <property type="entry name" value="Maltose phosphorylase, domain 3"/>
    <property type="match status" value="1"/>
</dbReference>
<dbReference type="PANTHER" id="PTHR34987:SF2">
    <property type="entry name" value="B, PUTATIVE (AFU_ORTHOLOGUE AFUA_7G05040)-RELATED"/>
    <property type="match status" value="1"/>
</dbReference>
<dbReference type="Gene3D" id="2.60.120.260">
    <property type="entry name" value="Galactose-binding domain-like"/>
    <property type="match status" value="1"/>
</dbReference>